<dbReference type="InterPro" id="IPR036388">
    <property type="entry name" value="WH-like_DNA-bd_sf"/>
</dbReference>
<feature type="domain" description="OmpR/PhoB-type" evidence="9">
    <location>
        <begin position="145"/>
        <end position="253"/>
    </location>
</feature>
<dbReference type="PANTHER" id="PTHR48111">
    <property type="entry name" value="REGULATOR OF RPOS"/>
    <property type="match status" value="1"/>
</dbReference>
<dbReference type="InterPro" id="IPR016032">
    <property type="entry name" value="Sig_transdc_resp-reg_C-effctor"/>
</dbReference>
<reference evidence="11" key="1">
    <citation type="journal article" date="2019" name="Int. J. Syst. Evol. Microbiol.">
        <title>The Global Catalogue of Microorganisms (GCM) 10K type strain sequencing project: providing services to taxonomists for standard genome sequencing and annotation.</title>
        <authorList>
            <consortium name="The Broad Institute Genomics Platform"/>
            <consortium name="The Broad Institute Genome Sequencing Center for Infectious Disease"/>
            <person name="Wu L."/>
            <person name="Ma J."/>
        </authorList>
    </citation>
    <scope>NUCLEOTIDE SEQUENCE [LARGE SCALE GENOMIC DNA]</scope>
    <source>
        <strain evidence="11">JCM 17810</strain>
    </source>
</reference>
<dbReference type="Proteomes" id="UP001500622">
    <property type="component" value="Unassembled WGS sequence"/>
</dbReference>
<evidence type="ECO:0000256" key="4">
    <source>
        <dbReference type="ARBA" id="ARBA00023163"/>
    </source>
</evidence>
<sequence length="254" mass="27781">MDENYRRVAVVVEDDEDIRGLIEITLQQAGFVVHVAVTGAQGVTLARTHSPDVATVDVSLPDIDGFEVIRRLRTFSDAVVIMVTAHGEEPDTLLGLDSGADEYVTKPFRPRELRARIEALLRRTRRVASVPPPPPNGQEPAAGTTDQPAPGGSGLVVDPDVRAARVDGELVSLTRTQFALLAALHEARRRPVAKGELARVLWPDQYSHGARVTEADSRTVEVHMANLRRKLGETPDNPRFVHTVRGLGYRLATD</sequence>
<dbReference type="SUPFAM" id="SSF46894">
    <property type="entry name" value="C-terminal effector domain of the bipartite response regulators"/>
    <property type="match status" value="1"/>
</dbReference>
<dbReference type="SUPFAM" id="SSF52172">
    <property type="entry name" value="CheY-like"/>
    <property type="match status" value="1"/>
</dbReference>
<feature type="region of interest" description="Disordered" evidence="7">
    <location>
        <begin position="124"/>
        <end position="156"/>
    </location>
</feature>
<dbReference type="Gene3D" id="6.10.250.690">
    <property type="match status" value="1"/>
</dbReference>
<keyword evidence="1 5" id="KW-0597">Phosphoprotein</keyword>
<dbReference type="PROSITE" id="PS51755">
    <property type="entry name" value="OMPR_PHOB"/>
    <property type="match status" value="1"/>
</dbReference>
<feature type="domain" description="Response regulatory" evidence="8">
    <location>
        <begin position="8"/>
        <end position="121"/>
    </location>
</feature>
<evidence type="ECO:0000256" key="7">
    <source>
        <dbReference type="SAM" id="MobiDB-lite"/>
    </source>
</evidence>
<dbReference type="Pfam" id="PF00072">
    <property type="entry name" value="Response_reg"/>
    <property type="match status" value="1"/>
</dbReference>
<dbReference type="CDD" id="cd00383">
    <property type="entry name" value="trans_reg_C"/>
    <property type="match status" value="1"/>
</dbReference>
<dbReference type="RefSeq" id="WP_345214562.1">
    <property type="nucleotide sequence ID" value="NZ_BAABGN010000001.1"/>
</dbReference>
<keyword evidence="3 6" id="KW-0238">DNA-binding</keyword>
<evidence type="ECO:0000313" key="11">
    <source>
        <dbReference type="Proteomes" id="UP001500622"/>
    </source>
</evidence>
<evidence type="ECO:0000256" key="2">
    <source>
        <dbReference type="ARBA" id="ARBA00023015"/>
    </source>
</evidence>
<evidence type="ECO:0000256" key="5">
    <source>
        <dbReference type="PROSITE-ProRule" id="PRU00169"/>
    </source>
</evidence>
<dbReference type="Gene3D" id="3.40.50.2300">
    <property type="match status" value="1"/>
</dbReference>
<dbReference type="InterPro" id="IPR001867">
    <property type="entry name" value="OmpR/PhoB-type_DNA-bd"/>
</dbReference>
<dbReference type="PANTHER" id="PTHR48111:SF4">
    <property type="entry name" value="DNA-BINDING DUAL TRANSCRIPTIONAL REGULATOR OMPR"/>
    <property type="match status" value="1"/>
</dbReference>
<evidence type="ECO:0000256" key="1">
    <source>
        <dbReference type="ARBA" id="ARBA00022553"/>
    </source>
</evidence>
<dbReference type="InterPro" id="IPR039420">
    <property type="entry name" value="WalR-like"/>
</dbReference>
<dbReference type="SMART" id="SM00448">
    <property type="entry name" value="REC"/>
    <property type="match status" value="1"/>
</dbReference>
<dbReference type="InterPro" id="IPR001789">
    <property type="entry name" value="Sig_transdc_resp-reg_receiver"/>
</dbReference>
<evidence type="ECO:0000256" key="6">
    <source>
        <dbReference type="PROSITE-ProRule" id="PRU01091"/>
    </source>
</evidence>
<comment type="caution">
    <text evidence="10">The sequence shown here is derived from an EMBL/GenBank/DDBJ whole genome shotgun (WGS) entry which is preliminary data.</text>
</comment>
<feature type="DNA-binding region" description="OmpR/PhoB-type" evidence="6">
    <location>
        <begin position="145"/>
        <end position="253"/>
    </location>
</feature>
<evidence type="ECO:0000259" key="9">
    <source>
        <dbReference type="PROSITE" id="PS51755"/>
    </source>
</evidence>
<dbReference type="EMBL" id="BAABGN010000001">
    <property type="protein sequence ID" value="GAA4415229.1"/>
    <property type="molecule type" value="Genomic_DNA"/>
</dbReference>
<dbReference type="InterPro" id="IPR011006">
    <property type="entry name" value="CheY-like_superfamily"/>
</dbReference>
<dbReference type="SMART" id="SM00862">
    <property type="entry name" value="Trans_reg_C"/>
    <property type="match status" value="1"/>
</dbReference>
<name>A0ABP8KSU5_9MICO</name>
<organism evidence="10 11">
    <name type="scientific">Georgenia halophila</name>
    <dbReference type="NCBI Taxonomy" id="620889"/>
    <lineage>
        <taxon>Bacteria</taxon>
        <taxon>Bacillati</taxon>
        <taxon>Actinomycetota</taxon>
        <taxon>Actinomycetes</taxon>
        <taxon>Micrococcales</taxon>
        <taxon>Bogoriellaceae</taxon>
        <taxon>Georgenia</taxon>
    </lineage>
</organism>
<evidence type="ECO:0000313" key="10">
    <source>
        <dbReference type="EMBL" id="GAA4415229.1"/>
    </source>
</evidence>
<dbReference type="Gene3D" id="1.10.10.10">
    <property type="entry name" value="Winged helix-like DNA-binding domain superfamily/Winged helix DNA-binding domain"/>
    <property type="match status" value="1"/>
</dbReference>
<gene>
    <name evidence="10" type="ORF">GCM10023169_01350</name>
</gene>
<proteinExistence type="predicted"/>
<evidence type="ECO:0000256" key="3">
    <source>
        <dbReference type="ARBA" id="ARBA00023125"/>
    </source>
</evidence>
<keyword evidence="11" id="KW-1185">Reference proteome</keyword>
<keyword evidence="4" id="KW-0804">Transcription</keyword>
<protein>
    <submittedName>
        <fullName evidence="10">Response regulator transcription factor</fullName>
    </submittedName>
</protein>
<dbReference type="Pfam" id="PF00486">
    <property type="entry name" value="Trans_reg_C"/>
    <property type="match status" value="1"/>
</dbReference>
<keyword evidence="2" id="KW-0805">Transcription regulation</keyword>
<evidence type="ECO:0000259" key="8">
    <source>
        <dbReference type="PROSITE" id="PS50110"/>
    </source>
</evidence>
<feature type="modified residue" description="4-aspartylphosphate" evidence="5">
    <location>
        <position position="57"/>
    </location>
</feature>
<accession>A0ABP8KSU5</accession>
<dbReference type="PROSITE" id="PS50110">
    <property type="entry name" value="RESPONSE_REGULATORY"/>
    <property type="match status" value="1"/>
</dbReference>